<reference evidence="1 2" key="1">
    <citation type="submission" date="2018-01" db="EMBL/GenBank/DDBJ databases">
        <authorList>
            <person name="Gaut B.S."/>
            <person name="Morton B.R."/>
            <person name="Clegg M.T."/>
            <person name="Duvall M.R."/>
        </authorList>
    </citation>
    <scope>NUCLEOTIDE SEQUENCE [LARGE SCALE GENOMIC DNA]</scope>
    <source>
        <strain evidence="1">Cupriavidus taiwanensis cmp 52</strain>
    </source>
</reference>
<protein>
    <submittedName>
        <fullName evidence="1">Uncharacterized protein</fullName>
    </submittedName>
</protein>
<organism evidence="1 2">
    <name type="scientific">Cupriavidus taiwanensis</name>
    <dbReference type="NCBI Taxonomy" id="164546"/>
    <lineage>
        <taxon>Bacteria</taxon>
        <taxon>Pseudomonadati</taxon>
        <taxon>Pseudomonadota</taxon>
        <taxon>Betaproteobacteria</taxon>
        <taxon>Burkholderiales</taxon>
        <taxon>Burkholderiaceae</taxon>
        <taxon>Cupriavidus</taxon>
    </lineage>
</organism>
<name>A0A375JDN3_9BURK</name>
<gene>
    <name evidence="1" type="ORF">CBM2634_U200002</name>
</gene>
<dbReference type="AlphaFoldDB" id="A0A375JDN3"/>
<accession>A0A375JDN3</accession>
<proteinExistence type="predicted"/>
<dbReference type="Proteomes" id="UP000256805">
    <property type="component" value="Unassembled WGS sequence"/>
</dbReference>
<sequence>MPGPAGLRRCLCCQGGRRKPAVLHWAAASRRFAKAEEKGEGDTEPAALVVVKRDRPAWRGKAR</sequence>
<evidence type="ECO:0000313" key="2">
    <source>
        <dbReference type="Proteomes" id="UP000256805"/>
    </source>
</evidence>
<dbReference type="EMBL" id="OVTA01000084">
    <property type="protein sequence ID" value="SPS02681.1"/>
    <property type="molecule type" value="Genomic_DNA"/>
</dbReference>
<evidence type="ECO:0000313" key="1">
    <source>
        <dbReference type="EMBL" id="SPS02681.1"/>
    </source>
</evidence>